<dbReference type="EMBL" id="NHSF01000055">
    <property type="protein sequence ID" value="MBK5930662.1"/>
    <property type="molecule type" value="Genomic_DNA"/>
</dbReference>
<reference evidence="2" key="2">
    <citation type="journal article" date="2020" name="Microorganisms">
        <title>Osmotic Adaptation and Compatible Solute Biosynthesis of Phototrophic Bacteria as Revealed from Genome Analyses.</title>
        <authorList>
            <person name="Imhoff J.F."/>
            <person name="Rahn T."/>
            <person name="Kunzel S."/>
            <person name="Keller A."/>
            <person name="Neulinger S.C."/>
        </authorList>
    </citation>
    <scope>NUCLEOTIDE SEQUENCE</scope>
    <source>
        <strain evidence="2">DSM 4395</strain>
    </source>
</reference>
<feature type="domain" description="DNA primase/nucleoside triphosphatase C-terminal" evidence="1">
    <location>
        <begin position="47"/>
        <end position="100"/>
    </location>
</feature>
<reference evidence="2" key="1">
    <citation type="submission" date="2017-05" db="EMBL/GenBank/DDBJ databases">
        <authorList>
            <person name="Imhoff J.F."/>
            <person name="Rahn T."/>
            <person name="Kuenzel S."/>
            <person name="Neulinger S.C."/>
        </authorList>
    </citation>
    <scope>NUCLEOTIDE SEQUENCE</scope>
    <source>
        <strain evidence="2">DSM 4395</strain>
    </source>
</reference>
<evidence type="ECO:0000259" key="1">
    <source>
        <dbReference type="Pfam" id="PF03288"/>
    </source>
</evidence>
<dbReference type="AlphaFoldDB" id="A0AAJ0XGI0"/>
<evidence type="ECO:0000313" key="3">
    <source>
        <dbReference type="Proteomes" id="UP001296967"/>
    </source>
</evidence>
<comment type="caution">
    <text evidence="2">The sequence shown here is derived from an EMBL/GenBank/DDBJ whole genome shotgun (WGS) entry which is preliminary data.</text>
</comment>
<dbReference type="InterPro" id="IPR004968">
    <property type="entry name" value="DNA_primase/NTPase_C"/>
</dbReference>
<dbReference type="Pfam" id="PF03288">
    <property type="entry name" value="Pox_D5"/>
    <property type="match status" value="1"/>
</dbReference>
<protein>
    <recommendedName>
        <fullName evidence="1">DNA primase/nucleoside triphosphatase C-terminal domain-containing protein</fullName>
    </recommendedName>
</protein>
<accession>A0AAJ0XGI0</accession>
<gene>
    <name evidence="2" type="ORF">CCR82_09040</name>
</gene>
<organism evidence="2 3">
    <name type="scientific">Halochromatium salexigens</name>
    <name type="common">Chromatium salexigens</name>
    <dbReference type="NCBI Taxonomy" id="49447"/>
    <lineage>
        <taxon>Bacteria</taxon>
        <taxon>Pseudomonadati</taxon>
        <taxon>Pseudomonadota</taxon>
        <taxon>Gammaproteobacteria</taxon>
        <taxon>Chromatiales</taxon>
        <taxon>Chromatiaceae</taxon>
        <taxon>Halochromatium</taxon>
    </lineage>
</organism>
<name>A0AAJ0XGI0_HALSE</name>
<dbReference type="Proteomes" id="UP001296967">
    <property type="component" value="Unassembled WGS sequence"/>
</dbReference>
<sequence length="130" mass="15190">MWNLGEQKLWAERAGVLDWIIEEAVEWYRNGLQVPKVIRDESAAYRKDSDTLGQFLDQETTQAPSERVAQRELWNLWRRYCEHEGLREGSKKSFTQRLAERGHASSKSGPTWFYDGLTLESAEHHLAVVR</sequence>
<proteinExistence type="predicted"/>
<evidence type="ECO:0000313" key="2">
    <source>
        <dbReference type="EMBL" id="MBK5930662.1"/>
    </source>
</evidence>
<keyword evidence="3" id="KW-1185">Reference proteome</keyword>